<sequence length="99" mass="11638">MVKTLKIDRIIWDEWNVEHVARHGVVPHEVVEILHGEHVVKESYRERLKVVGETRSGRILAIAIHEDSENEYYVITARDADLGERGDYLREKEGQYEKE</sequence>
<dbReference type="AlphaFoldDB" id="A0A1F6A1C9"/>
<comment type="caution">
    <text evidence="1">The sequence shown here is derived from an EMBL/GenBank/DDBJ whole genome shotgun (WGS) entry which is preliminary data.</text>
</comment>
<name>A0A1F6A1C9_9BACT</name>
<dbReference type="Proteomes" id="UP000177871">
    <property type="component" value="Unassembled WGS sequence"/>
</dbReference>
<proteinExistence type="predicted"/>
<protein>
    <recommendedName>
        <fullName evidence="3">BrnT family toxin</fullName>
    </recommendedName>
</protein>
<evidence type="ECO:0008006" key="3">
    <source>
        <dbReference type="Google" id="ProtNLM"/>
    </source>
</evidence>
<dbReference type="InterPro" id="IPR038573">
    <property type="entry name" value="BrnT_sf"/>
</dbReference>
<evidence type="ECO:0000313" key="1">
    <source>
        <dbReference type="EMBL" id="OGG18468.1"/>
    </source>
</evidence>
<gene>
    <name evidence="1" type="ORF">A2721_01625</name>
</gene>
<dbReference type="Gene3D" id="3.10.450.530">
    <property type="entry name" value="Ribonuclease toxin, BrnT, of type II toxin-antitoxin system"/>
    <property type="match status" value="1"/>
</dbReference>
<dbReference type="STRING" id="1798381.A2721_01625"/>
<organism evidence="1 2">
    <name type="scientific">Candidatus Gottesmanbacteria bacterium RIFCSPHIGHO2_01_FULL_47_48</name>
    <dbReference type="NCBI Taxonomy" id="1798381"/>
    <lineage>
        <taxon>Bacteria</taxon>
        <taxon>Candidatus Gottesmaniibacteriota</taxon>
    </lineage>
</organism>
<accession>A0A1F6A1C9</accession>
<dbReference type="EMBL" id="MFJK01000014">
    <property type="protein sequence ID" value="OGG18468.1"/>
    <property type="molecule type" value="Genomic_DNA"/>
</dbReference>
<reference evidence="1 2" key="1">
    <citation type="journal article" date="2016" name="Nat. Commun.">
        <title>Thousands of microbial genomes shed light on interconnected biogeochemical processes in an aquifer system.</title>
        <authorList>
            <person name="Anantharaman K."/>
            <person name="Brown C.T."/>
            <person name="Hug L.A."/>
            <person name="Sharon I."/>
            <person name="Castelle C.J."/>
            <person name="Probst A.J."/>
            <person name="Thomas B.C."/>
            <person name="Singh A."/>
            <person name="Wilkins M.J."/>
            <person name="Karaoz U."/>
            <person name="Brodie E.L."/>
            <person name="Williams K.H."/>
            <person name="Hubbard S.S."/>
            <person name="Banfield J.F."/>
        </authorList>
    </citation>
    <scope>NUCLEOTIDE SEQUENCE [LARGE SCALE GENOMIC DNA]</scope>
</reference>
<evidence type="ECO:0000313" key="2">
    <source>
        <dbReference type="Proteomes" id="UP000177871"/>
    </source>
</evidence>